<reference evidence="2" key="1">
    <citation type="submission" date="2020-08" db="EMBL/GenBank/DDBJ databases">
        <title>Genome Sequencing and Pan-Genome Analysis of Migratory bird Vibrio Strains, Inner Mongolia.</title>
        <authorList>
            <person name="Zheng L."/>
        </authorList>
    </citation>
    <scope>NUCLEOTIDE SEQUENCE</scope>
    <source>
        <strain evidence="2">M13F</strain>
    </source>
</reference>
<sequence>MQAASSLLDLNALHLPALPSWWPLAWGWWVSAAAAVSVILLVAFLIHWKRKRLAPKKTALRLLGMPAGYQTPSSAIELLRQAALCYFPREDIAHLTGHDWYVFLDNQLGQPLFVPNLTLWQQALYQKQPIEHPERLVADCYLWIDKALPPTKRSLRNLGKR</sequence>
<keyword evidence="1" id="KW-0472">Membrane</keyword>
<keyword evidence="3" id="KW-1185">Reference proteome</keyword>
<dbReference type="InterPro" id="IPR025489">
    <property type="entry name" value="DUF4381"/>
</dbReference>
<evidence type="ECO:0000256" key="1">
    <source>
        <dbReference type="SAM" id="Phobius"/>
    </source>
</evidence>
<protein>
    <submittedName>
        <fullName evidence="2">DUF4381 domain-containing protein</fullName>
    </submittedName>
</protein>
<evidence type="ECO:0000313" key="3">
    <source>
        <dbReference type="Proteomes" id="UP000615796"/>
    </source>
</evidence>
<organism evidence="2 3">
    <name type="scientific">Vibrio metschnikovii</name>
    <dbReference type="NCBI Taxonomy" id="28172"/>
    <lineage>
        <taxon>Bacteria</taxon>
        <taxon>Pseudomonadati</taxon>
        <taxon>Pseudomonadota</taxon>
        <taxon>Gammaproteobacteria</taxon>
        <taxon>Vibrionales</taxon>
        <taxon>Vibrionaceae</taxon>
        <taxon>Vibrio</taxon>
    </lineage>
</organism>
<dbReference type="AlphaFoldDB" id="A0A9X0R6Q4"/>
<dbReference type="EMBL" id="JACRUP010000002">
    <property type="protein sequence ID" value="MBC5850597.1"/>
    <property type="molecule type" value="Genomic_DNA"/>
</dbReference>
<feature type="transmembrane region" description="Helical" evidence="1">
    <location>
        <begin position="26"/>
        <end position="48"/>
    </location>
</feature>
<dbReference type="Proteomes" id="UP000615796">
    <property type="component" value="Unassembled WGS sequence"/>
</dbReference>
<dbReference type="RefSeq" id="WP_187003356.1">
    <property type="nucleotide sequence ID" value="NZ_CAWQLT010000012.1"/>
</dbReference>
<keyword evidence="1" id="KW-1133">Transmembrane helix</keyword>
<dbReference type="Pfam" id="PF14316">
    <property type="entry name" value="DUF4381"/>
    <property type="match status" value="1"/>
</dbReference>
<comment type="caution">
    <text evidence="2">The sequence shown here is derived from an EMBL/GenBank/DDBJ whole genome shotgun (WGS) entry which is preliminary data.</text>
</comment>
<name>A0A9X0R6Q4_VIBME</name>
<accession>A0A9X0R6Q4</accession>
<evidence type="ECO:0000313" key="2">
    <source>
        <dbReference type="EMBL" id="MBC5850597.1"/>
    </source>
</evidence>
<keyword evidence="1" id="KW-0812">Transmembrane</keyword>
<gene>
    <name evidence="2" type="ORF">H8Q88_06440</name>
</gene>
<proteinExistence type="predicted"/>